<dbReference type="InterPro" id="IPR011335">
    <property type="entry name" value="Restrct_endonuc-II-like"/>
</dbReference>
<dbReference type="EMBL" id="JANAVB010026000">
    <property type="protein sequence ID" value="KAJ6819549.1"/>
    <property type="molecule type" value="Genomic_DNA"/>
</dbReference>
<reference evidence="1" key="1">
    <citation type="journal article" date="2023" name="GigaByte">
        <title>Genome assembly of the bearded iris, Iris pallida Lam.</title>
        <authorList>
            <person name="Bruccoleri R.E."/>
            <person name="Oakeley E.J."/>
            <person name="Faust A.M.E."/>
            <person name="Altorfer M."/>
            <person name="Dessus-Babus S."/>
            <person name="Burckhardt D."/>
            <person name="Oertli M."/>
            <person name="Naumann U."/>
            <person name="Petersen F."/>
            <person name="Wong J."/>
        </authorList>
    </citation>
    <scope>NUCLEOTIDE SEQUENCE</scope>
    <source>
        <strain evidence="1">GSM-AAB239-AS_SAM_17_03QT</strain>
    </source>
</reference>
<evidence type="ECO:0000313" key="2">
    <source>
        <dbReference type="Proteomes" id="UP001140949"/>
    </source>
</evidence>
<name>A0AAX6FSY5_IRIPA</name>
<gene>
    <name evidence="1" type="ORF">M6B38_399985</name>
</gene>
<evidence type="ECO:0000313" key="1">
    <source>
        <dbReference type="EMBL" id="KAJ6819549.1"/>
    </source>
</evidence>
<sequence length="83" mass="9919">MPLSRRRSGQSTLSVYLVGRRVILIDHQEEEYVLKHIRDLHWEFADVACDYLLGQSYYTLYIREQGVDEQRGLKFLHHRVVES</sequence>
<keyword evidence="2" id="KW-1185">Reference proteome</keyword>
<protein>
    <submittedName>
        <fullName evidence="1">26S proteasome regulatory subunit 4-like protein B</fullName>
    </submittedName>
</protein>
<keyword evidence="1" id="KW-0647">Proteasome</keyword>
<dbReference type="Gene3D" id="3.40.50.10130">
    <property type="match status" value="1"/>
</dbReference>
<proteinExistence type="predicted"/>
<dbReference type="SUPFAM" id="SSF52980">
    <property type="entry name" value="Restriction endonuclease-like"/>
    <property type="match status" value="1"/>
</dbReference>
<dbReference type="GO" id="GO:0000502">
    <property type="term" value="C:proteasome complex"/>
    <property type="evidence" value="ECO:0007669"/>
    <property type="project" value="UniProtKB-KW"/>
</dbReference>
<dbReference type="AlphaFoldDB" id="A0AAX6FSY5"/>
<comment type="caution">
    <text evidence="1">The sequence shown here is derived from an EMBL/GenBank/DDBJ whole genome shotgun (WGS) entry which is preliminary data.</text>
</comment>
<reference evidence="1" key="2">
    <citation type="submission" date="2023-04" db="EMBL/GenBank/DDBJ databases">
        <authorList>
            <person name="Bruccoleri R.E."/>
            <person name="Oakeley E.J."/>
            <person name="Faust A.-M."/>
            <person name="Dessus-Babus S."/>
            <person name="Altorfer M."/>
            <person name="Burckhardt D."/>
            <person name="Oertli M."/>
            <person name="Naumann U."/>
            <person name="Petersen F."/>
            <person name="Wong J."/>
        </authorList>
    </citation>
    <scope>NUCLEOTIDE SEQUENCE</scope>
    <source>
        <strain evidence="1">GSM-AAB239-AS_SAM_17_03QT</strain>
        <tissue evidence="1">Leaf</tissue>
    </source>
</reference>
<organism evidence="1 2">
    <name type="scientific">Iris pallida</name>
    <name type="common">Sweet iris</name>
    <dbReference type="NCBI Taxonomy" id="29817"/>
    <lineage>
        <taxon>Eukaryota</taxon>
        <taxon>Viridiplantae</taxon>
        <taxon>Streptophyta</taxon>
        <taxon>Embryophyta</taxon>
        <taxon>Tracheophyta</taxon>
        <taxon>Spermatophyta</taxon>
        <taxon>Magnoliopsida</taxon>
        <taxon>Liliopsida</taxon>
        <taxon>Asparagales</taxon>
        <taxon>Iridaceae</taxon>
        <taxon>Iridoideae</taxon>
        <taxon>Irideae</taxon>
        <taxon>Iris</taxon>
    </lineage>
</organism>
<dbReference type="GO" id="GO:0006281">
    <property type="term" value="P:DNA repair"/>
    <property type="evidence" value="ECO:0007669"/>
    <property type="project" value="UniProtKB-ARBA"/>
</dbReference>
<accession>A0AAX6FSY5</accession>
<dbReference type="Proteomes" id="UP001140949">
    <property type="component" value="Unassembled WGS sequence"/>
</dbReference>